<organism evidence="2 3">
    <name type="scientific">Marasmius crinis-equi</name>
    <dbReference type="NCBI Taxonomy" id="585013"/>
    <lineage>
        <taxon>Eukaryota</taxon>
        <taxon>Fungi</taxon>
        <taxon>Dikarya</taxon>
        <taxon>Basidiomycota</taxon>
        <taxon>Agaricomycotina</taxon>
        <taxon>Agaricomycetes</taxon>
        <taxon>Agaricomycetidae</taxon>
        <taxon>Agaricales</taxon>
        <taxon>Marasmiineae</taxon>
        <taxon>Marasmiaceae</taxon>
        <taxon>Marasmius</taxon>
    </lineage>
</organism>
<protein>
    <recommendedName>
        <fullName evidence="1">DUF6593 domain-containing protein</fullName>
    </recommendedName>
</protein>
<evidence type="ECO:0000313" key="2">
    <source>
        <dbReference type="EMBL" id="KAL0569945.1"/>
    </source>
</evidence>
<reference evidence="2 3" key="1">
    <citation type="submission" date="2024-02" db="EMBL/GenBank/DDBJ databases">
        <title>A draft genome for the cacao thread blight pathogen Marasmius crinis-equi.</title>
        <authorList>
            <person name="Cohen S.P."/>
            <person name="Baruah I.K."/>
            <person name="Amoako-Attah I."/>
            <person name="Bukari Y."/>
            <person name="Meinhardt L.W."/>
            <person name="Bailey B.A."/>
        </authorList>
    </citation>
    <scope>NUCLEOTIDE SEQUENCE [LARGE SCALE GENOMIC DNA]</scope>
    <source>
        <strain evidence="2 3">GH-76</strain>
    </source>
</reference>
<gene>
    <name evidence="2" type="ORF">V5O48_012020</name>
</gene>
<sequence>MKLTLAGNYLNTTYADDNGKINYKSHTTSTFPGGKTNIVKVLPADIPRRQNSGDGEAELGDRFAHMARIDWKIISDFQLGGEEVSAKKFFRREIWAAKKNRIFTGEDGKEYRWLFGAWAPELILNDGSKTQVAVYHPTKIFGPKRPGVLEIHPEWEHMADIIIVTFIYVETLRRRGD</sequence>
<name>A0ABR3F491_9AGAR</name>
<evidence type="ECO:0000259" key="1">
    <source>
        <dbReference type="Pfam" id="PF20236"/>
    </source>
</evidence>
<dbReference type="InterPro" id="IPR046528">
    <property type="entry name" value="DUF6593"/>
</dbReference>
<dbReference type="Proteomes" id="UP001465976">
    <property type="component" value="Unassembled WGS sequence"/>
</dbReference>
<feature type="domain" description="DUF6593" evidence="1">
    <location>
        <begin position="8"/>
        <end position="175"/>
    </location>
</feature>
<keyword evidence="3" id="KW-1185">Reference proteome</keyword>
<dbReference type="EMBL" id="JBAHYK010001022">
    <property type="protein sequence ID" value="KAL0569945.1"/>
    <property type="molecule type" value="Genomic_DNA"/>
</dbReference>
<evidence type="ECO:0000313" key="3">
    <source>
        <dbReference type="Proteomes" id="UP001465976"/>
    </source>
</evidence>
<comment type="caution">
    <text evidence="2">The sequence shown here is derived from an EMBL/GenBank/DDBJ whole genome shotgun (WGS) entry which is preliminary data.</text>
</comment>
<accession>A0ABR3F491</accession>
<dbReference type="Pfam" id="PF20236">
    <property type="entry name" value="DUF6593"/>
    <property type="match status" value="1"/>
</dbReference>
<proteinExistence type="predicted"/>